<evidence type="ECO:0000313" key="3">
    <source>
        <dbReference type="Proteomes" id="UP000265520"/>
    </source>
</evidence>
<dbReference type="AlphaFoldDB" id="A0A392PCB1"/>
<proteinExistence type="predicted"/>
<accession>A0A392PCB1</accession>
<comment type="caution">
    <text evidence="2">The sequence shown here is derived from an EMBL/GenBank/DDBJ whole genome shotgun (WGS) entry which is preliminary data.</text>
</comment>
<keyword evidence="3" id="KW-1185">Reference proteome</keyword>
<organism evidence="2 3">
    <name type="scientific">Trifolium medium</name>
    <dbReference type="NCBI Taxonomy" id="97028"/>
    <lineage>
        <taxon>Eukaryota</taxon>
        <taxon>Viridiplantae</taxon>
        <taxon>Streptophyta</taxon>
        <taxon>Embryophyta</taxon>
        <taxon>Tracheophyta</taxon>
        <taxon>Spermatophyta</taxon>
        <taxon>Magnoliopsida</taxon>
        <taxon>eudicotyledons</taxon>
        <taxon>Gunneridae</taxon>
        <taxon>Pentapetalae</taxon>
        <taxon>rosids</taxon>
        <taxon>fabids</taxon>
        <taxon>Fabales</taxon>
        <taxon>Fabaceae</taxon>
        <taxon>Papilionoideae</taxon>
        <taxon>50 kb inversion clade</taxon>
        <taxon>NPAAA clade</taxon>
        <taxon>Hologalegina</taxon>
        <taxon>IRL clade</taxon>
        <taxon>Trifolieae</taxon>
        <taxon>Trifolium</taxon>
    </lineage>
</organism>
<evidence type="ECO:0000313" key="2">
    <source>
        <dbReference type="EMBL" id="MCI09392.1"/>
    </source>
</evidence>
<dbReference type="Proteomes" id="UP000265520">
    <property type="component" value="Unassembled WGS sequence"/>
</dbReference>
<feature type="region of interest" description="Disordered" evidence="1">
    <location>
        <begin position="25"/>
        <end position="47"/>
    </location>
</feature>
<feature type="non-terminal residue" evidence="2">
    <location>
        <position position="1"/>
    </location>
</feature>
<evidence type="ECO:0000256" key="1">
    <source>
        <dbReference type="SAM" id="MobiDB-lite"/>
    </source>
</evidence>
<name>A0A392PCB1_9FABA</name>
<reference evidence="2 3" key="1">
    <citation type="journal article" date="2018" name="Front. Plant Sci.">
        <title>Red Clover (Trifolium pratense) and Zigzag Clover (T. medium) - A Picture of Genomic Similarities and Differences.</title>
        <authorList>
            <person name="Dluhosova J."/>
            <person name="Istvanek J."/>
            <person name="Nedelnik J."/>
            <person name="Repkova J."/>
        </authorList>
    </citation>
    <scope>NUCLEOTIDE SEQUENCE [LARGE SCALE GENOMIC DNA]</scope>
    <source>
        <strain evidence="3">cv. 10/8</strain>
        <tissue evidence="2">Leaf</tissue>
    </source>
</reference>
<protein>
    <submittedName>
        <fullName evidence="2">Uncharacterized protein</fullName>
    </submittedName>
</protein>
<sequence>AVEVDSRGRILPWLGGGCLGQWWPTGNSNGEVGEEDGISGLNGDDGN</sequence>
<dbReference type="EMBL" id="LXQA010072489">
    <property type="protein sequence ID" value="MCI09392.1"/>
    <property type="molecule type" value="Genomic_DNA"/>
</dbReference>